<dbReference type="Gene3D" id="3.30.710.10">
    <property type="entry name" value="Potassium Channel Kv1.1, Chain A"/>
    <property type="match status" value="1"/>
</dbReference>
<dbReference type="InterPro" id="IPR000210">
    <property type="entry name" value="BTB/POZ_dom"/>
</dbReference>
<gene>
    <name evidence="4" type="ORF">ONB1V03_LOCUS21419</name>
</gene>
<sequence length="286" mass="30827">EGQQLRAHQLVLAACSPYFRRLFADTHHRPVHYPIVVIKGMPFADLKAIVEFIYRGEVCIPRRQLQSLLANGAELQVKGLHEFDMDNWADSAGAAIDNDEQEVAAEDEEEEVVDESIGGDKQAVKSVGKGRLNACESDESGAVSARKQTRKLRGRAGPSKAANGDANGTDTWPVNNGRSHTTVANDKMVANDTPVDGNSRKSNDKLKQITAKSSAKSEWKDSQSDGNANNNDNNCETSIALLMDRDVNGSEAKKSMTDDSPTSSSSTGSNSGDTSVPFNVVDQSMS</sequence>
<evidence type="ECO:0000259" key="3">
    <source>
        <dbReference type="PROSITE" id="PS50097"/>
    </source>
</evidence>
<dbReference type="EMBL" id="OC956401">
    <property type="protein sequence ID" value="CAD7664861.1"/>
    <property type="molecule type" value="Genomic_DNA"/>
</dbReference>
<feature type="region of interest" description="Disordered" evidence="2">
    <location>
        <begin position="132"/>
        <end position="286"/>
    </location>
</feature>
<dbReference type="AlphaFoldDB" id="A0A7R9MRK1"/>
<evidence type="ECO:0000313" key="5">
    <source>
        <dbReference type="Proteomes" id="UP000728032"/>
    </source>
</evidence>
<feature type="compositionally biased region" description="Basic and acidic residues" evidence="2">
    <location>
        <begin position="198"/>
        <end position="207"/>
    </location>
</feature>
<protein>
    <recommendedName>
        <fullName evidence="3">BTB domain-containing protein</fullName>
    </recommendedName>
</protein>
<accession>A0A7R9MRK1</accession>
<dbReference type="Proteomes" id="UP000728032">
    <property type="component" value="Unassembled WGS sequence"/>
</dbReference>
<reference evidence="4" key="1">
    <citation type="submission" date="2020-11" db="EMBL/GenBank/DDBJ databases">
        <authorList>
            <person name="Tran Van P."/>
        </authorList>
    </citation>
    <scope>NUCLEOTIDE SEQUENCE</scope>
</reference>
<evidence type="ECO:0000256" key="1">
    <source>
        <dbReference type="ARBA" id="ARBA00023242"/>
    </source>
</evidence>
<feature type="non-terminal residue" evidence="4">
    <location>
        <position position="1"/>
    </location>
</feature>
<dbReference type="SUPFAM" id="SSF54695">
    <property type="entry name" value="POZ domain"/>
    <property type="match status" value="1"/>
</dbReference>
<dbReference type="PANTHER" id="PTHR23110:SF104">
    <property type="entry name" value="MATERNAL GENE REQUIRED FOR MEIOSIS, ISOFORM H"/>
    <property type="match status" value="1"/>
</dbReference>
<dbReference type="PANTHER" id="PTHR23110">
    <property type="entry name" value="BTB DOMAIN TRANSCRIPTION FACTOR"/>
    <property type="match status" value="1"/>
</dbReference>
<dbReference type="InterPro" id="IPR051095">
    <property type="entry name" value="Dros_DevTransReg"/>
</dbReference>
<feature type="non-terminal residue" evidence="4">
    <location>
        <position position="286"/>
    </location>
</feature>
<dbReference type="GO" id="GO:0005634">
    <property type="term" value="C:nucleus"/>
    <property type="evidence" value="ECO:0007669"/>
    <property type="project" value="TreeGrafter"/>
</dbReference>
<keyword evidence="1" id="KW-0539">Nucleus</keyword>
<dbReference type="GO" id="GO:0006357">
    <property type="term" value="P:regulation of transcription by RNA polymerase II"/>
    <property type="evidence" value="ECO:0007669"/>
    <property type="project" value="TreeGrafter"/>
</dbReference>
<dbReference type="SMART" id="SM00225">
    <property type="entry name" value="BTB"/>
    <property type="match status" value="1"/>
</dbReference>
<proteinExistence type="predicted"/>
<evidence type="ECO:0000313" key="4">
    <source>
        <dbReference type="EMBL" id="CAD7664861.1"/>
    </source>
</evidence>
<dbReference type="CDD" id="cd18315">
    <property type="entry name" value="BTB_POZ_BAB-like"/>
    <property type="match status" value="1"/>
</dbReference>
<dbReference type="OrthoDB" id="10261408at2759"/>
<evidence type="ECO:0000256" key="2">
    <source>
        <dbReference type="SAM" id="MobiDB-lite"/>
    </source>
</evidence>
<feature type="domain" description="BTB" evidence="3">
    <location>
        <begin position="1"/>
        <end position="62"/>
    </location>
</feature>
<dbReference type="Pfam" id="PF00651">
    <property type="entry name" value="BTB"/>
    <property type="match status" value="1"/>
</dbReference>
<feature type="compositionally biased region" description="Polar residues" evidence="2">
    <location>
        <begin position="166"/>
        <end position="184"/>
    </location>
</feature>
<keyword evidence="5" id="KW-1185">Reference proteome</keyword>
<feature type="compositionally biased region" description="Basic and acidic residues" evidence="2">
    <location>
        <begin position="243"/>
        <end position="257"/>
    </location>
</feature>
<organism evidence="4">
    <name type="scientific">Oppiella nova</name>
    <dbReference type="NCBI Taxonomy" id="334625"/>
    <lineage>
        <taxon>Eukaryota</taxon>
        <taxon>Metazoa</taxon>
        <taxon>Ecdysozoa</taxon>
        <taxon>Arthropoda</taxon>
        <taxon>Chelicerata</taxon>
        <taxon>Arachnida</taxon>
        <taxon>Acari</taxon>
        <taxon>Acariformes</taxon>
        <taxon>Sarcoptiformes</taxon>
        <taxon>Oribatida</taxon>
        <taxon>Brachypylina</taxon>
        <taxon>Oppioidea</taxon>
        <taxon>Oppiidae</taxon>
        <taxon>Oppiella</taxon>
    </lineage>
</organism>
<name>A0A7R9MRK1_9ACAR</name>
<dbReference type="InterPro" id="IPR011333">
    <property type="entry name" value="SKP1/BTB/POZ_sf"/>
</dbReference>
<feature type="compositionally biased region" description="Low complexity" evidence="2">
    <location>
        <begin position="258"/>
        <end position="275"/>
    </location>
</feature>
<dbReference type="EMBL" id="CAJPVJ010041576">
    <property type="protein sequence ID" value="CAG2181998.1"/>
    <property type="molecule type" value="Genomic_DNA"/>
</dbReference>
<dbReference type="PROSITE" id="PS50097">
    <property type="entry name" value="BTB"/>
    <property type="match status" value="1"/>
</dbReference>